<keyword evidence="3" id="KW-1185">Reference proteome</keyword>
<accession>A0A4R4USK3</accession>
<dbReference type="AlphaFoldDB" id="A0A4R4USK3"/>
<protein>
    <submittedName>
        <fullName evidence="2">Uncharacterized protein</fullName>
    </submittedName>
</protein>
<dbReference type="OrthoDB" id="3628826at2"/>
<dbReference type="EMBL" id="SMKV01000014">
    <property type="protein sequence ID" value="TDC92352.1"/>
    <property type="molecule type" value="Genomic_DNA"/>
</dbReference>
<feature type="compositionally biased region" description="Acidic residues" evidence="1">
    <location>
        <begin position="39"/>
        <end position="51"/>
    </location>
</feature>
<reference evidence="2 3" key="1">
    <citation type="submission" date="2019-03" db="EMBL/GenBank/DDBJ databases">
        <title>Draft genome sequences of novel Actinobacteria.</title>
        <authorList>
            <person name="Sahin N."/>
            <person name="Ay H."/>
            <person name="Saygin H."/>
        </authorList>
    </citation>
    <scope>NUCLEOTIDE SEQUENCE [LARGE SCALE GENOMIC DNA]</scope>
    <source>
        <strain evidence="2 3">16K404</strain>
    </source>
</reference>
<comment type="caution">
    <text evidence="2">The sequence shown here is derived from an EMBL/GenBank/DDBJ whole genome shotgun (WGS) entry which is preliminary data.</text>
</comment>
<feature type="region of interest" description="Disordered" evidence="1">
    <location>
        <begin position="39"/>
        <end position="61"/>
    </location>
</feature>
<dbReference type="Proteomes" id="UP000294744">
    <property type="component" value="Unassembled WGS sequence"/>
</dbReference>
<gene>
    <name evidence="2" type="ORF">E1161_13340</name>
</gene>
<name>A0A4R4USK3_9PSEU</name>
<sequence>MDILDFFRGVHPWMRLFRLLNQFPRTSHYWAAVHSDDDRADELTDQSEGEQDNGRASRPPLETWTQEAELLALIADLLAYQRADFSQVHSKSHRWRAPKPVPRPETALDRAARRSEHHRHRDIVAAMLGA</sequence>
<evidence type="ECO:0000313" key="2">
    <source>
        <dbReference type="EMBL" id="TDC92352.1"/>
    </source>
</evidence>
<organism evidence="2 3">
    <name type="scientific">Saccharopolyspora aridisoli</name>
    <dbReference type="NCBI Taxonomy" id="2530385"/>
    <lineage>
        <taxon>Bacteria</taxon>
        <taxon>Bacillati</taxon>
        <taxon>Actinomycetota</taxon>
        <taxon>Actinomycetes</taxon>
        <taxon>Pseudonocardiales</taxon>
        <taxon>Pseudonocardiaceae</taxon>
        <taxon>Saccharopolyspora</taxon>
    </lineage>
</organism>
<feature type="region of interest" description="Disordered" evidence="1">
    <location>
        <begin position="91"/>
        <end position="119"/>
    </location>
</feature>
<dbReference type="RefSeq" id="WP_132623181.1">
    <property type="nucleotide sequence ID" value="NZ_SMKV01000014.1"/>
</dbReference>
<proteinExistence type="predicted"/>
<evidence type="ECO:0000313" key="3">
    <source>
        <dbReference type="Proteomes" id="UP000294744"/>
    </source>
</evidence>
<evidence type="ECO:0000256" key="1">
    <source>
        <dbReference type="SAM" id="MobiDB-lite"/>
    </source>
</evidence>